<gene>
    <name evidence="1" type="ORF">IX92_26335</name>
</gene>
<protein>
    <submittedName>
        <fullName evidence="1">Uncharacterized protein</fullName>
    </submittedName>
</protein>
<name>A0AAN0W132_9VIBR</name>
<dbReference type="KEGG" id="vcy:IX92_26335"/>
<dbReference type="AlphaFoldDB" id="A0AAN0W132"/>
<organism evidence="1 2">
    <name type="scientific">Vibrio coralliilyticus</name>
    <dbReference type="NCBI Taxonomy" id="190893"/>
    <lineage>
        <taxon>Bacteria</taxon>
        <taxon>Pseudomonadati</taxon>
        <taxon>Pseudomonadota</taxon>
        <taxon>Gammaproteobacteria</taxon>
        <taxon>Vibrionales</taxon>
        <taxon>Vibrionaceae</taxon>
        <taxon>Vibrio</taxon>
    </lineage>
</organism>
<dbReference type="EMBL" id="CP009619">
    <property type="protein sequence ID" value="AIW22583.1"/>
    <property type="molecule type" value="Genomic_DNA"/>
</dbReference>
<keyword evidence="2" id="KW-1185">Reference proteome</keyword>
<reference evidence="1 2" key="1">
    <citation type="submission" date="2014-10" db="EMBL/GenBank/DDBJ databases">
        <title>The Complete Genome Sequence for the Shellfish Pathogen Vibrio coralliilyticus RE98 Isolated from a Shellfish Hatchery.</title>
        <authorList>
            <person name="Richards G.P."/>
            <person name="Bono J.L."/>
            <person name="Watson M.A."/>
            <person name="Needleman D.S."/>
        </authorList>
    </citation>
    <scope>NUCLEOTIDE SEQUENCE [LARGE SCALE GENOMIC DNA]</scope>
    <source>
        <strain evidence="1 2">RE98</strain>
        <plasmid evidence="1 2">p380</plasmid>
    </source>
</reference>
<keyword evidence="1" id="KW-0614">Plasmid</keyword>
<evidence type="ECO:0000313" key="1">
    <source>
        <dbReference type="EMBL" id="AIW22583.1"/>
    </source>
</evidence>
<evidence type="ECO:0000313" key="2">
    <source>
        <dbReference type="Proteomes" id="UP000030081"/>
    </source>
</evidence>
<accession>A0AAN0W132</accession>
<proteinExistence type="predicted"/>
<dbReference type="Proteomes" id="UP000030081">
    <property type="component" value="Plasmid p380"/>
</dbReference>
<dbReference type="RefSeq" id="WP_043011364.1">
    <property type="nucleotide sequence ID" value="NZ_CP009619.1"/>
</dbReference>
<sequence>MKFVFEKNICLITAFVIIAVGVADWSCERLTITDALSLGFSTWLCAGSWHVLDFRERNPEAGIEYIQQLYLWPKRYFKRKAKDN</sequence>
<geneLocation type="plasmid" evidence="1 2">
    <name>p380</name>
</geneLocation>